<dbReference type="AlphaFoldDB" id="B8HWC1"/>
<gene>
    <name evidence="1" type="ordered locus">Cyan7425_2342</name>
</gene>
<organism evidence="1">
    <name type="scientific">Cyanothece sp. (strain PCC 7425 / ATCC 29141)</name>
    <dbReference type="NCBI Taxonomy" id="395961"/>
    <lineage>
        <taxon>Bacteria</taxon>
        <taxon>Bacillati</taxon>
        <taxon>Cyanobacteriota</taxon>
        <taxon>Cyanophyceae</taxon>
        <taxon>Gomontiellales</taxon>
        <taxon>Cyanothecaceae</taxon>
        <taxon>Cyanothece</taxon>
    </lineage>
</organism>
<evidence type="ECO:0000313" key="1">
    <source>
        <dbReference type="EMBL" id="ACL44700.1"/>
    </source>
</evidence>
<dbReference type="KEGG" id="cyn:Cyan7425_2342"/>
<dbReference type="HOGENOM" id="CLU_3134746_0_0_3"/>
<dbReference type="EMBL" id="CP001344">
    <property type="protein sequence ID" value="ACL44700.1"/>
    <property type="molecule type" value="Genomic_DNA"/>
</dbReference>
<proteinExistence type="predicted"/>
<dbReference type="STRING" id="395961.Cyan7425_2342"/>
<accession>B8HWC1</accession>
<name>B8HWC1_CYAP4</name>
<sequence>MEQNQDTWGDVWGKVEQNAFERLQETDVQYIPGEEVLHWISLLQQGDDV</sequence>
<protein>
    <submittedName>
        <fullName evidence="1">Uncharacterized protein</fullName>
    </submittedName>
</protein>
<reference evidence="1" key="1">
    <citation type="submission" date="2009-01" db="EMBL/GenBank/DDBJ databases">
        <title>Complete sequence of chromosome Cyanothece sp. PCC 7425.</title>
        <authorList>
            <consortium name="US DOE Joint Genome Institute"/>
            <person name="Lucas S."/>
            <person name="Copeland A."/>
            <person name="Lapidus A."/>
            <person name="Glavina del Rio T."/>
            <person name="Dalin E."/>
            <person name="Tice H."/>
            <person name="Bruce D."/>
            <person name="Goodwin L."/>
            <person name="Pitluck S."/>
            <person name="Sims D."/>
            <person name="Meineke L."/>
            <person name="Brettin T."/>
            <person name="Detter J.C."/>
            <person name="Han C."/>
            <person name="Larimer F."/>
            <person name="Land M."/>
            <person name="Hauser L."/>
            <person name="Kyrpides N."/>
            <person name="Ovchinnikova G."/>
            <person name="Liberton M."/>
            <person name="Stoeckel J."/>
            <person name="Banerjee A."/>
            <person name="Singh A."/>
            <person name="Page L."/>
            <person name="Sato H."/>
            <person name="Zhao L."/>
            <person name="Sherman L."/>
            <person name="Pakrasi H."/>
            <person name="Richardson P."/>
        </authorList>
    </citation>
    <scope>NUCLEOTIDE SEQUENCE</scope>
    <source>
        <strain evidence="1">PCC 7425</strain>
    </source>
</reference>